<gene>
    <name evidence="1" type="ORF">E3U43_012681</name>
</gene>
<protein>
    <submittedName>
        <fullName evidence="1">Uncharacterized protein</fullName>
    </submittedName>
</protein>
<organism evidence="1 2">
    <name type="scientific">Larimichthys crocea</name>
    <name type="common">Large yellow croaker</name>
    <name type="synonym">Pseudosciaena crocea</name>
    <dbReference type="NCBI Taxonomy" id="215358"/>
    <lineage>
        <taxon>Eukaryota</taxon>
        <taxon>Metazoa</taxon>
        <taxon>Chordata</taxon>
        <taxon>Craniata</taxon>
        <taxon>Vertebrata</taxon>
        <taxon>Euteleostomi</taxon>
        <taxon>Actinopterygii</taxon>
        <taxon>Neopterygii</taxon>
        <taxon>Teleostei</taxon>
        <taxon>Neoteleostei</taxon>
        <taxon>Acanthomorphata</taxon>
        <taxon>Eupercaria</taxon>
        <taxon>Sciaenidae</taxon>
        <taxon>Larimichthys</taxon>
    </lineage>
</organism>
<reference evidence="1" key="1">
    <citation type="submission" date="2018-11" db="EMBL/GenBank/DDBJ databases">
        <title>The sequence and de novo assembly of Larimichthys crocea genome using PacBio and Hi-C technologies.</title>
        <authorList>
            <person name="Xu P."/>
            <person name="Chen B."/>
            <person name="Zhou Z."/>
            <person name="Ke Q."/>
            <person name="Wu Y."/>
            <person name="Bai H."/>
            <person name="Pu F."/>
        </authorList>
    </citation>
    <scope>NUCLEOTIDE SEQUENCE</scope>
    <source>
        <tissue evidence="1">Muscle</tissue>
    </source>
</reference>
<dbReference type="Proteomes" id="UP000793456">
    <property type="component" value="Chromosome II"/>
</dbReference>
<proteinExistence type="predicted"/>
<sequence length="1955" mass="215055">MANEATVKTSCIQESQEADECRENIPPAVTAAAGMSKFKVQEGDVGFSFTQPCGENEPLSDACTFSTPAPTSSIGQGKVKSRLSGLQSALTPILKYLNIGNKCPSPEPLKHGNNPHLKSQHPSSDFSTCHTGPSSGDTKAPVCWLNDEYLPEITLLDITGDSMMQVTKNDSALSDSVPTTPVTAASVKTTFIRQNKTMDQSKVSSPKVESDPIDQASSGSKNTTETPLFRLHELLKQNATSSSEDPNDKIADIPESIDAPLRWLDDRYFPEITLLEVTRDSEFSPGMEVSSMNVTQDTSPLQNDMTPSELSEKVAAEPGTLDMIQSQDLSSTLEGNVTHTISSFSEQSDKCVGENTQKASLEGTRDISMSSGLEDSEPSLEPSGQNMAKIQTSAEDTDTHPANVTRDISSSSDMSVQCAASQLSASDVECNTTSENITSELQGEPAVTSNTVEGNNDELLSSQDAELSSKVQQLSPKPTGSVNNTLTVAMQSNMSVSTSVNTAAQIPCPQNKTLDLPPSNVNSPKAESDTKDLAISVSKNTSGPAPVVDPNCSPANANGSCNVQNVTFDRNSLHKSSGSSILGEAVAGTFCLQNTFDTKSPVKQNGTITVSETSSSDGHLNTLDKLSPPKACNLTSSPKDNNSEVNPPEISKHNEATASTDPDAKTVDTPEGTFEANPAVEVASGAGRGETKDHSQLGLSMRDGLSDSLGHQSMDVEDNKVNTFNLDDTLDLKADALITSTPMTNCKIFNFHTERQEGRIIGAQKKLYGDGPRKPDGGQAPSDVPPNIVCDRKTFLTQTAPKYLLPPVKAASHLLKYKPASLLPGRFDPVTSGLPMTRQRTQAEALRNTAASDAPRVTTGISAPYNLRASTTGSKQPNLGLRKPQLSGIPSGIQRAAPGLKPPSARINAQLSSSTEKLCGPPATNTATKISQAKKHALTRGEALPIAKRKKMDAPLPCGGAAASTSSCDAAHKTKNLKPPTTSQRSLPAKIQRDASTAEPSTCNAVSRAKALKQPVTSHRAALPKPQSHGCAKCAVLEQQLKLKSEEIKRLKEDRQLPATMSRFFATGSDSESEESSSADEITPKAPGTTFKQSLLLSDDEEDTKRVVRSAKDKRFEELTNLIKTIRNAMKIRDMAKCLEEFEQLCRAFLKSKNIVDKEGVPPFYIRLLADLEDYLNQLWEDKEGKKKMNKNNAKALSTLRQKIRKYNRDYETEIAAYKENPQESADEEEEKEPGDSGSSSDSDGEGADEGVSAKSFLKKKPEPTSEASKFLKKGSGDESSSSDDDDDDVEDWGSDTVDSGSESTDEEGGKSASLAVVFLKKTQETEKPEKKGERRKKTKKRERLEEEDEEEGREEVEGGWEKVKGGAPMVKEKPKMFAKGTEINVPVVVKKLNEILQARGKKGTDRAAQIELLHALANIASENNLGQGIMVKIKFNIIASLYDYNPNLAAFMKPDMWKKCLDCIDELLDILFEHNNIFIGENIAEDSENLIISDQPFRVRGCILTLVERMDEEFTKIMQNTDPHSQEYVDNLKDEGHVCGIIDRLLNYMETKGSTEESEQDQEESEGEDSAVIMDRLCKFIYAKDRTDRIRTCAILCHIYHHALHSRWYQARDLMLMSHLQDNIQHADPPVQILYNRTMVQLGICAFRQGMIKDAHNALLDIQSSGRAKELLGQGLLMRNMQERNAEQEKIEKRRQVPFHMHINLELLECVYLVSAMLLEIPYMAAHEFDARRRMISKQFHHQLRVGERQPLLGPPESMREHVVAASKAMKMGDWRTCHSFIINEKMNSKVWDLFPETQRVREMLVRKIQEESLRTYLFTYSSVYDSISMETLSEMFELEIPTVHSIISKMIINEELMASLDQPTQTVVMHRTEPTSLQNMALQLAEKLGSLVENNERVFDLKQGVYGGYFNRDQKGGYQQKQSYQRDQKGGYQQKQGGYQRGGYRNQNHQNNY</sequence>
<evidence type="ECO:0000313" key="1">
    <source>
        <dbReference type="EMBL" id="TMS22416.1"/>
    </source>
</evidence>
<evidence type="ECO:0000313" key="2">
    <source>
        <dbReference type="Proteomes" id="UP000793456"/>
    </source>
</evidence>
<dbReference type="EMBL" id="CM011675">
    <property type="protein sequence ID" value="TMS22416.1"/>
    <property type="molecule type" value="Genomic_DNA"/>
</dbReference>
<keyword evidence="2" id="KW-1185">Reference proteome</keyword>
<comment type="caution">
    <text evidence="1">The sequence shown here is derived from an EMBL/GenBank/DDBJ whole genome shotgun (WGS) entry which is preliminary data.</text>
</comment>
<name>A0ACD3RS13_LARCR</name>
<accession>A0ACD3RS13</accession>